<evidence type="ECO:0000256" key="7">
    <source>
        <dbReference type="ARBA" id="ARBA00022984"/>
    </source>
</evidence>
<keyword evidence="4 12" id="KW-0132">Cell division</keyword>
<sequence length="417" mass="44428">MEKLIIEGGKKLQGKVEVSGFKNAAVAIIPAAVLAADVCTIENLPNISDVQILSKLLTDLGAKVVKKGSNTLEIDTSQINNCFIDYESAKDLRASYYFLGAALGRFKKARVVYPGGCCIGNRPIDQHVKGFEALGAKVNIEHGIISVEAEKLVGAEIYLDVASVGATINIMLAATMAEGVTIIENAAKEPHIVDVANFLNCMGAKVRGAGTDTIKIQGVKKLKGCQHSVIPDQIEAGTYMIAAAATGGDVVVSNVIPKHLEAITAKLREMGVEIIENGDSLRVRAMHPLRNVNIKTLVYPGFPTDLQQPMSSLLTIAKGTGVITETIFEGRFKHVDELKRMGANVKVEGRVAIIQGVQKLMGAKVAASDLRAGAALIVAALTAEGATEIENVHYIYRGYDQICEKFAALGAKISKTY</sequence>
<dbReference type="GO" id="GO:0051301">
    <property type="term" value="P:cell division"/>
    <property type="evidence" value="ECO:0007669"/>
    <property type="project" value="UniProtKB-KW"/>
</dbReference>
<accession>A0A0D8I7X1</accession>
<dbReference type="FunFam" id="3.65.10.10:FF:000001">
    <property type="entry name" value="UDP-N-acetylglucosamine 1-carboxyvinyltransferase"/>
    <property type="match status" value="1"/>
</dbReference>
<dbReference type="InterPro" id="IPR001986">
    <property type="entry name" value="Enolpyruvate_Tfrase_dom"/>
</dbReference>
<name>A0A0D8I7X1_9CLOT</name>
<dbReference type="PANTHER" id="PTHR43783">
    <property type="entry name" value="UDP-N-ACETYLGLUCOSAMINE 1-CARBOXYVINYLTRANSFERASE"/>
    <property type="match status" value="1"/>
</dbReference>
<dbReference type="CDD" id="cd01555">
    <property type="entry name" value="UdpNAET"/>
    <property type="match status" value="1"/>
</dbReference>
<feature type="modified residue" description="2-(S-cysteinyl)pyruvic acid O-phosphothioketal" evidence="12">
    <location>
        <position position="117"/>
    </location>
</feature>
<comment type="caution">
    <text evidence="12">Lacks conserved residue(s) required for the propagation of feature annotation.</text>
</comment>
<evidence type="ECO:0000256" key="5">
    <source>
        <dbReference type="ARBA" id="ARBA00022679"/>
    </source>
</evidence>
<reference evidence="13 14" key="1">
    <citation type="submission" date="2014-10" db="EMBL/GenBank/DDBJ databases">
        <title>Genome sequence of Clostridium aceticum DSM 1496.</title>
        <authorList>
            <person name="Poehlein A."/>
            <person name="Schiel-Bengelsdorf B."/>
            <person name="Gottschalk G."/>
            <person name="Duerre P."/>
            <person name="Daniel R."/>
        </authorList>
    </citation>
    <scope>NUCLEOTIDE SEQUENCE [LARGE SCALE GENOMIC DNA]</scope>
    <source>
        <strain evidence="13 14">DSM 1496</strain>
    </source>
</reference>
<keyword evidence="9 12" id="KW-0961">Cell wall biogenesis/degradation</keyword>
<comment type="catalytic activity">
    <reaction evidence="11 12">
        <text>phosphoenolpyruvate + UDP-N-acetyl-alpha-D-glucosamine = UDP-N-acetyl-3-O-(1-carboxyvinyl)-alpha-D-glucosamine + phosphate</text>
        <dbReference type="Rhea" id="RHEA:18681"/>
        <dbReference type="ChEBI" id="CHEBI:43474"/>
        <dbReference type="ChEBI" id="CHEBI:57705"/>
        <dbReference type="ChEBI" id="CHEBI:58702"/>
        <dbReference type="ChEBI" id="CHEBI:68483"/>
        <dbReference type="EC" id="2.5.1.7"/>
    </reaction>
</comment>
<dbReference type="GO" id="GO:0008360">
    <property type="term" value="P:regulation of cell shape"/>
    <property type="evidence" value="ECO:0007669"/>
    <property type="project" value="UniProtKB-KW"/>
</dbReference>
<evidence type="ECO:0000256" key="12">
    <source>
        <dbReference type="HAMAP-Rule" id="MF_00111"/>
    </source>
</evidence>
<dbReference type="PATRIC" id="fig|84022.5.peg.1156"/>
<comment type="subcellular location">
    <subcellularLocation>
        <location evidence="1 12">Cytoplasm</location>
    </subcellularLocation>
</comment>
<dbReference type="GO" id="GO:0009252">
    <property type="term" value="P:peptidoglycan biosynthetic process"/>
    <property type="evidence" value="ECO:0007669"/>
    <property type="project" value="UniProtKB-UniRule"/>
</dbReference>
<organism evidence="13 14">
    <name type="scientific">Clostridium aceticum</name>
    <dbReference type="NCBI Taxonomy" id="84022"/>
    <lineage>
        <taxon>Bacteria</taxon>
        <taxon>Bacillati</taxon>
        <taxon>Bacillota</taxon>
        <taxon>Clostridia</taxon>
        <taxon>Eubacteriales</taxon>
        <taxon>Clostridiaceae</taxon>
        <taxon>Clostridium</taxon>
    </lineage>
</organism>
<comment type="pathway">
    <text evidence="2 12">Cell wall biogenesis; peptidoglycan biosynthesis.</text>
</comment>
<evidence type="ECO:0000256" key="10">
    <source>
        <dbReference type="ARBA" id="ARBA00038367"/>
    </source>
</evidence>
<dbReference type="InterPro" id="IPR005750">
    <property type="entry name" value="UDP_GlcNAc_COvinyl_MurA"/>
</dbReference>
<dbReference type="Proteomes" id="UP000035704">
    <property type="component" value="Chromosome"/>
</dbReference>
<dbReference type="UniPathway" id="UPA00219"/>
<dbReference type="InterPro" id="IPR036968">
    <property type="entry name" value="Enolpyruvate_Tfrase_sf"/>
</dbReference>
<dbReference type="KEGG" id="cace:CACET_c39030"/>
<dbReference type="Pfam" id="PF00275">
    <property type="entry name" value="EPSP_synthase"/>
    <property type="match status" value="1"/>
</dbReference>
<dbReference type="RefSeq" id="WP_044825648.1">
    <property type="nucleotide sequence ID" value="NZ_CP009687.1"/>
</dbReference>
<keyword evidence="5 12" id="KW-0808">Transferase</keyword>
<keyword evidence="12" id="KW-0670">Pyruvate</keyword>
<dbReference type="EC" id="2.5.1.7" evidence="12"/>
<evidence type="ECO:0000256" key="4">
    <source>
        <dbReference type="ARBA" id="ARBA00022618"/>
    </source>
</evidence>
<dbReference type="GO" id="GO:0005737">
    <property type="term" value="C:cytoplasm"/>
    <property type="evidence" value="ECO:0007669"/>
    <property type="project" value="UniProtKB-SubCell"/>
</dbReference>
<keyword evidence="14" id="KW-1185">Reference proteome</keyword>
<keyword evidence="6 12" id="KW-0133">Cell shape</keyword>
<dbReference type="GO" id="GO:0071555">
    <property type="term" value="P:cell wall organization"/>
    <property type="evidence" value="ECO:0007669"/>
    <property type="project" value="UniProtKB-KW"/>
</dbReference>
<proteinExistence type="inferred from homology"/>
<evidence type="ECO:0000256" key="6">
    <source>
        <dbReference type="ARBA" id="ARBA00022960"/>
    </source>
</evidence>
<feature type="binding site" evidence="12">
    <location>
        <position position="327"/>
    </location>
    <ligand>
        <name>UDP-N-acetyl-alpha-D-glucosamine</name>
        <dbReference type="ChEBI" id="CHEBI:57705"/>
    </ligand>
</feature>
<dbReference type="EMBL" id="CP009687">
    <property type="protein sequence ID" value="AKL97331.1"/>
    <property type="molecule type" value="Genomic_DNA"/>
</dbReference>
<evidence type="ECO:0000313" key="13">
    <source>
        <dbReference type="EMBL" id="AKL97331.1"/>
    </source>
</evidence>
<dbReference type="NCBIfam" id="TIGR01072">
    <property type="entry name" value="murA"/>
    <property type="match status" value="1"/>
</dbReference>
<gene>
    <name evidence="13" type="primary">murA2</name>
    <name evidence="12" type="synonym">murA</name>
    <name evidence="13" type="ORF">CACET_c39030</name>
</gene>
<dbReference type="InterPro" id="IPR050068">
    <property type="entry name" value="MurA_subfamily"/>
</dbReference>
<evidence type="ECO:0000256" key="8">
    <source>
        <dbReference type="ARBA" id="ARBA00023306"/>
    </source>
</evidence>
<evidence type="ECO:0000256" key="1">
    <source>
        <dbReference type="ARBA" id="ARBA00004496"/>
    </source>
</evidence>
<dbReference type="Gene3D" id="3.65.10.10">
    <property type="entry name" value="Enolpyruvate transferase domain"/>
    <property type="match status" value="2"/>
</dbReference>
<comment type="similarity">
    <text evidence="10 12">Belongs to the EPSP synthase family. MurA subfamily.</text>
</comment>
<dbReference type="STRING" id="84022.CACET_c39030"/>
<dbReference type="GO" id="GO:0008760">
    <property type="term" value="F:UDP-N-acetylglucosamine 1-carboxyvinyltransferase activity"/>
    <property type="evidence" value="ECO:0007669"/>
    <property type="project" value="UniProtKB-UniRule"/>
</dbReference>
<feature type="binding site" evidence="12">
    <location>
        <begin position="122"/>
        <end position="126"/>
    </location>
    <ligand>
        <name>UDP-N-acetyl-alpha-D-glucosamine</name>
        <dbReference type="ChEBI" id="CHEBI:57705"/>
    </ligand>
</feature>
<feature type="binding site" evidence="12">
    <location>
        <position position="305"/>
    </location>
    <ligand>
        <name>UDP-N-acetyl-alpha-D-glucosamine</name>
        <dbReference type="ChEBI" id="CHEBI:57705"/>
    </ligand>
</feature>
<keyword evidence="8 12" id="KW-0131">Cell cycle</keyword>
<feature type="active site" description="Proton donor" evidence="12">
    <location>
        <position position="117"/>
    </location>
</feature>
<evidence type="ECO:0000256" key="9">
    <source>
        <dbReference type="ARBA" id="ARBA00023316"/>
    </source>
</evidence>
<evidence type="ECO:0000256" key="2">
    <source>
        <dbReference type="ARBA" id="ARBA00004752"/>
    </source>
</evidence>
<dbReference type="NCBIfam" id="NF006873">
    <property type="entry name" value="PRK09369.1"/>
    <property type="match status" value="1"/>
</dbReference>
<evidence type="ECO:0000256" key="3">
    <source>
        <dbReference type="ARBA" id="ARBA00022490"/>
    </source>
</evidence>
<feature type="binding site" evidence="12">
    <location>
        <position position="93"/>
    </location>
    <ligand>
        <name>UDP-N-acetyl-alpha-D-glucosamine</name>
        <dbReference type="ChEBI" id="CHEBI:57705"/>
    </ligand>
</feature>
<dbReference type="PANTHER" id="PTHR43783:SF2">
    <property type="entry name" value="UDP-N-ACETYLGLUCOSAMINE 1-CARBOXYVINYLTRANSFERASE 2"/>
    <property type="match status" value="1"/>
</dbReference>
<feature type="binding site" evidence="12">
    <location>
        <begin position="22"/>
        <end position="23"/>
    </location>
    <ligand>
        <name>phosphoenolpyruvate</name>
        <dbReference type="ChEBI" id="CHEBI:58702"/>
    </ligand>
</feature>
<dbReference type="AlphaFoldDB" id="A0A0D8I7X1"/>
<dbReference type="NCBIfam" id="NF009470">
    <property type="entry name" value="PRK12830.1"/>
    <property type="match status" value="1"/>
</dbReference>
<comment type="function">
    <text evidence="12">Cell wall formation. Adds enolpyruvyl to UDP-N-acetylglucosamine.</text>
</comment>
<evidence type="ECO:0000313" key="14">
    <source>
        <dbReference type="Proteomes" id="UP000035704"/>
    </source>
</evidence>
<keyword evidence="3 12" id="KW-0963">Cytoplasm</keyword>
<protein>
    <recommendedName>
        <fullName evidence="12">UDP-N-acetylglucosamine 1-carboxyvinyltransferase</fullName>
        <ecNumber evidence="12">2.5.1.7</ecNumber>
    </recommendedName>
    <alternativeName>
        <fullName evidence="12">Enoylpyruvate transferase</fullName>
    </alternativeName>
    <alternativeName>
        <fullName evidence="12">UDP-N-acetylglucosamine enolpyruvyl transferase</fullName>
        <shortName evidence="12">EPT</shortName>
    </alternativeName>
</protein>
<dbReference type="HAMAP" id="MF_00111">
    <property type="entry name" value="MurA"/>
    <property type="match status" value="1"/>
</dbReference>
<dbReference type="SUPFAM" id="SSF55205">
    <property type="entry name" value="EPT/RTPC-like"/>
    <property type="match status" value="1"/>
</dbReference>
<dbReference type="GO" id="GO:0019277">
    <property type="term" value="P:UDP-N-acetylgalactosamine biosynthetic process"/>
    <property type="evidence" value="ECO:0007669"/>
    <property type="project" value="InterPro"/>
</dbReference>
<dbReference type="InterPro" id="IPR013792">
    <property type="entry name" value="RNA3'P_cycl/enolpyr_Trfase_a/b"/>
</dbReference>
<keyword evidence="7 12" id="KW-0573">Peptidoglycan synthesis</keyword>
<dbReference type="OrthoDB" id="9803760at2"/>
<evidence type="ECO:0000256" key="11">
    <source>
        <dbReference type="ARBA" id="ARBA00047527"/>
    </source>
</evidence>